<dbReference type="Pfam" id="PF00501">
    <property type="entry name" value="AMP-binding"/>
    <property type="match status" value="1"/>
</dbReference>
<dbReference type="PANTHER" id="PTHR43272">
    <property type="entry name" value="LONG-CHAIN-FATTY-ACID--COA LIGASE"/>
    <property type="match status" value="1"/>
</dbReference>
<dbReference type="InterPro" id="IPR042099">
    <property type="entry name" value="ANL_N_sf"/>
</dbReference>
<dbReference type="RefSeq" id="WP_006502070.1">
    <property type="nucleotide sequence ID" value="NZ_BAGZ01000005.1"/>
</dbReference>
<evidence type="ECO:0000256" key="4">
    <source>
        <dbReference type="ARBA" id="ARBA00023098"/>
    </source>
</evidence>
<dbReference type="eggNOG" id="COG1022">
    <property type="taxonomic scope" value="Bacteria"/>
</dbReference>
<evidence type="ECO:0000256" key="1">
    <source>
        <dbReference type="ARBA" id="ARBA00006432"/>
    </source>
</evidence>
<evidence type="ECO:0000259" key="6">
    <source>
        <dbReference type="Pfam" id="PF00501"/>
    </source>
</evidence>
<keyword evidence="4" id="KW-0443">Lipid metabolism</keyword>
<dbReference type="InterPro" id="IPR000873">
    <property type="entry name" value="AMP-dep_synth/lig_dom"/>
</dbReference>
<reference evidence="7 8" key="1">
    <citation type="submission" date="2012-08" db="EMBL/GenBank/DDBJ databases">
        <title>Whole genome shotgun sequence of Austwickia chelonae NBRC 105200.</title>
        <authorList>
            <person name="Yoshida I."/>
            <person name="Hosoyama A."/>
            <person name="Tsuchikane K."/>
            <person name="Katsumata H."/>
            <person name="Ando Y."/>
            <person name="Ohji S."/>
            <person name="Hamada M."/>
            <person name="Tamura T."/>
            <person name="Yamazoe A."/>
            <person name="Yamazaki S."/>
            <person name="Fujita N."/>
        </authorList>
    </citation>
    <scope>NUCLEOTIDE SEQUENCE [LARGE SCALE GENOMIC DNA]</scope>
    <source>
        <strain evidence="7 8">NBRC 105200</strain>
    </source>
</reference>
<keyword evidence="3" id="KW-0276">Fatty acid metabolism</keyword>
<gene>
    <name evidence="7" type="primary">fadD</name>
    <name evidence="7" type="ORF">AUCHE_05_02230</name>
</gene>
<accession>K6V540</accession>
<dbReference type="AlphaFoldDB" id="K6V540"/>
<dbReference type="EMBL" id="BAGZ01000005">
    <property type="protein sequence ID" value="GAB77318.1"/>
    <property type="molecule type" value="Genomic_DNA"/>
</dbReference>
<organism evidence="7 8">
    <name type="scientific">Austwickia chelonae NBRC 105200</name>
    <dbReference type="NCBI Taxonomy" id="1184607"/>
    <lineage>
        <taxon>Bacteria</taxon>
        <taxon>Bacillati</taxon>
        <taxon>Actinomycetota</taxon>
        <taxon>Actinomycetes</taxon>
        <taxon>Micrococcales</taxon>
        <taxon>Dermatophilaceae</taxon>
        <taxon>Austwickia</taxon>
    </lineage>
</organism>
<dbReference type="PROSITE" id="PS00455">
    <property type="entry name" value="AMP_BINDING"/>
    <property type="match status" value="1"/>
</dbReference>
<evidence type="ECO:0000313" key="8">
    <source>
        <dbReference type="Proteomes" id="UP000008495"/>
    </source>
</evidence>
<dbReference type="InterPro" id="IPR020845">
    <property type="entry name" value="AMP-binding_CS"/>
</dbReference>
<dbReference type="Gene3D" id="3.40.50.12780">
    <property type="entry name" value="N-terminal domain of ligase-like"/>
    <property type="match status" value="1"/>
</dbReference>
<proteinExistence type="inferred from homology"/>
<dbReference type="PANTHER" id="PTHR43272:SF32">
    <property type="entry name" value="AMP-DEPENDENT SYNTHETASE_LIGASE DOMAIN-CONTAINING PROTEIN"/>
    <property type="match status" value="1"/>
</dbReference>
<keyword evidence="2 7" id="KW-0436">Ligase</keyword>
<evidence type="ECO:0000256" key="3">
    <source>
        <dbReference type="ARBA" id="ARBA00022832"/>
    </source>
</evidence>
<evidence type="ECO:0000256" key="2">
    <source>
        <dbReference type="ARBA" id="ARBA00022598"/>
    </source>
</evidence>
<evidence type="ECO:0000256" key="5">
    <source>
        <dbReference type="ARBA" id="ARBA00032875"/>
    </source>
</evidence>
<keyword evidence="8" id="KW-1185">Reference proteome</keyword>
<dbReference type="Pfam" id="PF23562">
    <property type="entry name" value="AMP-binding_C_3"/>
    <property type="match status" value="1"/>
</dbReference>
<comment type="caution">
    <text evidence="7">The sequence shown here is derived from an EMBL/GenBank/DDBJ whole genome shotgun (WGS) entry which is preliminary data.</text>
</comment>
<sequence length="602" mass="65651">MEHPHLIGLIDESASHHGHRTALSVKRSEQWIRLSYTALKDQTRHIANALVRAGIAPGDRVAVFAGNSPEWTLADLGIMTAGAITVTIYQTSSPEQVRHILADSGAAIVFVGSAAEARRLAPVREELPELKKVFSLSTSAEDVENAPPGLIDGTLADLLAQPTDPEVASTVEAHLRTMGHDTLATIVYTSGTTGEPKGVCLSHGNILAEVLAMKERFHLSPGLRSMCFLPLSHVFERSWTLVVLANGMENIYVTNPRTVAEAMVEIRPDAFCSVPRLYEKVYAVAHEQAGTGVKRKVFDWAVRTGFATQSRRRAGKSVPAHLLAANAIADRLVLHRVRDAVGGPKRLMASGGAATRREVIEFFLAADLEVYEGYGLTETAPMVSCNSVGQVRIGSVGRPIPRCEVRIADNGEILVRGPNVFNGYWHAPELTEEVFTDGWFRTGDIGHLDEDGYLYVTDRLKDLIITAQGKNIAPAPLENHLSADPLIESAVVVGDNRKYLVALLQPNFAGLEEIGHSRGWPVSDRNALVHHPDVQALYEQKVTAAGQGMARHEQIQKFRLLPGDLSVDSGEITPTLKVKRRIVAEHFAHLIEDMYGPESARV</sequence>
<dbReference type="SUPFAM" id="SSF56801">
    <property type="entry name" value="Acetyl-CoA synthetase-like"/>
    <property type="match status" value="1"/>
</dbReference>
<comment type="similarity">
    <text evidence="1">Belongs to the ATP-dependent AMP-binding enzyme family.</text>
</comment>
<dbReference type="Proteomes" id="UP000008495">
    <property type="component" value="Unassembled WGS sequence"/>
</dbReference>
<dbReference type="GO" id="GO:0004467">
    <property type="term" value="F:long-chain fatty acid-CoA ligase activity"/>
    <property type="evidence" value="ECO:0007669"/>
    <property type="project" value="TreeGrafter"/>
</dbReference>
<name>K6V540_9MICO</name>
<evidence type="ECO:0000313" key="7">
    <source>
        <dbReference type="EMBL" id="GAB77318.1"/>
    </source>
</evidence>
<dbReference type="CDD" id="cd05907">
    <property type="entry name" value="VL_LC_FACS_like"/>
    <property type="match status" value="1"/>
</dbReference>
<dbReference type="OrthoDB" id="9803968at2"/>
<feature type="domain" description="AMP-dependent synthetase/ligase" evidence="6">
    <location>
        <begin position="11"/>
        <end position="425"/>
    </location>
</feature>
<dbReference type="GO" id="GO:0016020">
    <property type="term" value="C:membrane"/>
    <property type="evidence" value="ECO:0007669"/>
    <property type="project" value="TreeGrafter"/>
</dbReference>
<protein>
    <recommendedName>
        <fullName evidence="5">Acyl-CoA synthetase</fullName>
    </recommendedName>
</protein>
<dbReference type="STRING" id="100225.SAMN05421595_1145"/>